<dbReference type="Pfam" id="PF20041">
    <property type="entry name" value="DUF6443"/>
    <property type="match status" value="1"/>
</dbReference>
<organism evidence="2 3">
    <name type="scientific">Chitinophaga defluvii</name>
    <dbReference type="NCBI Taxonomy" id="3163343"/>
    <lineage>
        <taxon>Bacteria</taxon>
        <taxon>Pseudomonadati</taxon>
        <taxon>Bacteroidota</taxon>
        <taxon>Chitinophagia</taxon>
        <taxon>Chitinophagales</taxon>
        <taxon>Chitinophagaceae</taxon>
        <taxon>Chitinophaga</taxon>
    </lineage>
</organism>
<keyword evidence="3" id="KW-1185">Reference proteome</keyword>
<reference evidence="2 3" key="1">
    <citation type="submission" date="2024-06" db="EMBL/GenBank/DDBJ databases">
        <title>Chitinophaga defluvii sp. nov., isolated from municipal sewage.</title>
        <authorList>
            <person name="Zhang L."/>
        </authorList>
    </citation>
    <scope>NUCLEOTIDE SEQUENCE [LARGE SCALE GENOMIC DNA]</scope>
    <source>
        <strain evidence="2 3">H8</strain>
    </source>
</reference>
<gene>
    <name evidence="2" type="ORF">ABR189_22570</name>
</gene>
<evidence type="ECO:0000313" key="3">
    <source>
        <dbReference type="Proteomes" id="UP001549749"/>
    </source>
</evidence>
<dbReference type="InterPro" id="IPR045619">
    <property type="entry name" value="DUF6443"/>
</dbReference>
<dbReference type="NCBIfam" id="TIGR03696">
    <property type="entry name" value="Rhs_assc_core"/>
    <property type="match status" value="1"/>
</dbReference>
<comment type="caution">
    <text evidence="2">The sequence shown here is derived from an EMBL/GenBank/DDBJ whole genome shotgun (WGS) entry which is preliminary data.</text>
</comment>
<feature type="domain" description="DUF6443" evidence="1">
    <location>
        <begin position="64"/>
        <end position="190"/>
    </location>
</feature>
<name>A0ABV2TAZ8_9BACT</name>
<dbReference type="Proteomes" id="UP001549749">
    <property type="component" value="Unassembled WGS sequence"/>
</dbReference>
<dbReference type="RefSeq" id="WP_354662753.1">
    <property type="nucleotide sequence ID" value="NZ_JBEXAC010000002.1"/>
</dbReference>
<evidence type="ECO:0000259" key="1">
    <source>
        <dbReference type="Pfam" id="PF20041"/>
    </source>
</evidence>
<dbReference type="EMBL" id="JBEXAC010000002">
    <property type="protein sequence ID" value="MET7000193.1"/>
    <property type="molecule type" value="Genomic_DNA"/>
</dbReference>
<dbReference type="InterPro" id="IPR050708">
    <property type="entry name" value="T6SS_VgrG/RHS"/>
</dbReference>
<dbReference type="Gene3D" id="2.180.10.10">
    <property type="entry name" value="RHS repeat-associated core"/>
    <property type="match status" value="3"/>
</dbReference>
<protein>
    <submittedName>
        <fullName evidence="2">DUF6443 domain-containing protein</fullName>
    </submittedName>
</protein>
<dbReference type="InterPro" id="IPR055015">
    <property type="entry name" value="GCX_COOH"/>
</dbReference>
<dbReference type="InterPro" id="IPR022385">
    <property type="entry name" value="Rhs_assc_core"/>
</dbReference>
<sequence>MKKFLNALLFATFLINIPLMVWSQNYPVNTTPGTPTVLPVPGSYPAVIKGSYQRVYNLRKGVTDASTITTATPIENATVVTKYQDGSNREFQVVAKQISPLKKDLVTMTLYDQFNRESIKYLPYVASTGNFNDGKLKQNPFANTIQFNSGINSGEQIFYGKVEFDGSPLNSVRKVAAPGNSWAGAGRAVNYFERANVLSDSVRRWSIGFSIDDIPINEGIYAAGELFVKEEVDEDGGRSVNYIDIQGRTVLSRKQQAASATSGHMGWSNTYFVYDELNRLRVVIPPLAVESIISDWKLNTGNIMKNLCYRYSYDERKRVIREEEPGIGAVEKVYDGVDRVVFHRDGNLRTQGKWIVNFYDGLNRKVMTALYPTAATREQLQLSMNNAVAANTKITQTIPGIKELLIANRETGKASYRAGESISFNPGFESETNADFLAEIDPNFNLGTEEIIITNVLPGITGYEPLVYTYYDDYTFAGAKGFDNSYTAKLQAANNVNGDPLAASLLTKGLVTGTRTRVLGSDQWLTATLKYDTKGRNVQTLTDNLTGGEDIATNLYDFNNQLLGSYQHHKNPGSAVSASLRMQAIYFYDHAGRVKTVKKRLNDNASLDRTIVQQEYAELGNPKLEKIGVKTDGTSLEELSYDYNIRGWLKSINKDYVAQANNTTNKFGLDLSYDAGFNIPRYNGVPAGVKWKGANDKTARAYGFIYDKLNQLSIADFSQQNTGSTNWTKDRADFTVSNLKYDGNGNILSMTQRGLKGGVTQIVDSLKYGYTPQSNLLSYVTDKKNDAQSTLGDFKEVVNNETQDYWYDANGNLTKDLNKNIAEITYNYLNQPEQITVTGKGTIRYFYDAEGYKLKKVVQENGQPERVYHYLNGVVYLNDSLQFAVHEKGRIRAIYKAGEPIDYAYDYFIQDHQQNTRMVLTDQVDFSMYAATMEQERSATENALFSNITETRIAKPAGYPQSTSGTNAYVAKLNAENSGKKIGPSLVLKVMAGDSVQIGVSAFFKSNGPQEKKTLAPVEDMIEALARTFNANPEVGDLHNVSQEALQGPFDNNFYNNQYQRLKEREPSQYNSNKPKAYLNYVLFDEQFNLVEENSGVKQVQGEPDQLQTLAKDKMKIASSGFLYVYTSNETQQDMFFDNLVVEHVSGPILEETHYYPYGVALSGISYDAPGKLQNKYRFNGASEFESDFELNIYNTPLRTYDPQIGRFRGHDIAAAQNHAFSPFSYGQNNPAYYNDPTGAISMAQVQALIDVLWASGGGGYWQAGMDVPFFYSSVANSGGTLISSPVYDNGRNYSFIVGGYFGEDGNIVTKSNESGFAISGTFQRVDISKAAFDADVALNGYGKEEKSPFETAIPAAIAAASADGPSLIGDAIGVGILAAAAVQDATQRVYVTYTLKNPVTGQIYAGRSSGFGDPYAIMMRRFAGHEMRKVYGYGSPQLDVFVKGRQNYPAIRGREQDIVDAYGGIGSPLLGNRINPISPYNLNRSFYMMQSYLKFGKYVKNR</sequence>
<dbReference type="PANTHER" id="PTHR32305:SF15">
    <property type="entry name" value="PROTEIN RHSA-RELATED"/>
    <property type="match status" value="1"/>
</dbReference>
<dbReference type="PANTHER" id="PTHR32305">
    <property type="match status" value="1"/>
</dbReference>
<accession>A0ABV2TAZ8</accession>
<proteinExistence type="predicted"/>
<evidence type="ECO:0000313" key="2">
    <source>
        <dbReference type="EMBL" id="MET7000193.1"/>
    </source>
</evidence>
<dbReference type="NCBIfam" id="NF045639">
    <property type="entry name" value="GCX_COOH"/>
    <property type="match status" value="1"/>
</dbReference>